<dbReference type="Proteomes" id="UP001595882">
    <property type="component" value="Unassembled WGS sequence"/>
</dbReference>
<comment type="caution">
    <text evidence="2">The sequence shown here is derived from an EMBL/GenBank/DDBJ whole genome shotgun (WGS) entry which is preliminary data.</text>
</comment>
<dbReference type="EMBL" id="JBHSDT010000002">
    <property type="protein sequence ID" value="MFC4401997.1"/>
    <property type="molecule type" value="Genomic_DNA"/>
</dbReference>
<dbReference type="PRINTS" id="PR00412">
    <property type="entry name" value="EPOXHYDRLASE"/>
</dbReference>
<dbReference type="SUPFAM" id="SSF53474">
    <property type="entry name" value="alpha/beta-Hydrolases"/>
    <property type="match status" value="1"/>
</dbReference>
<proteinExistence type="predicted"/>
<evidence type="ECO:0000259" key="1">
    <source>
        <dbReference type="Pfam" id="PF00561"/>
    </source>
</evidence>
<dbReference type="Pfam" id="PF00561">
    <property type="entry name" value="Abhydrolase_1"/>
    <property type="match status" value="1"/>
</dbReference>
<keyword evidence="2" id="KW-0378">Hydrolase</keyword>
<accession>A0ABV8WQ61</accession>
<dbReference type="PRINTS" id="PR00111">
    <property type="entry name" value="ABHYDROLASE"/>
</dbReference>
<dbReference type="InterPro" id="IPR000073">
    <property type="entry name" value="AB_hydrolase_1"/>
</dbReference>
<evidence type="ECO:0000313" key="2">
    <source>
        <dbReference type="EMBL" id="MFC4401997.1"/>
    </source>
</evidence>
<evidence type="ECO:0000313" key="3">
    <source>
        <dbReference type="Proteomes" id="UP001595882"/>
    </source>
</evidence>
<protein>
    <submittedName>
        <fullName evidence="2">Alpha/beta fold hydrolase</fullName>
    </submittedName>
</protein>
<sequence length="274" mass="31536">MNERNHLNYKMNYCFYPGQSEEVIVFIHGIPTNHHLWDAIIPYLEEKYTILTVDLIGYGYSERAPFYDLTLPKQAEYIINLLNNLGITKAHFVGHDLGGGIVQILSVFYPQRVRSIVIADGVCFANWPLPKIVSIRYPTAEEFEPTPLFIERMLREGLYYPQVLKPKLLTDLIIPFSGPNGPKELQQASLSLNHHQTEDLVPYLQAITCPSTLLWGQHDRYLPPYWGKLLQQHMPKSIFKILPNCGHYSMLDNPSLFAKELCEHIENATMKIPI</sequence>
<dbReference type="PANTHER" id="PTHR43798:SF33">
    <property type="entry name" value="HYDROLASE, PUTATIVE (AFU_ORTHOLOGUE AFUA_2G14860)-RELATED"/>
    <property type="match status" value="1"/>
</dbReference>
<dbReference type="Gene3D" id="3.40.50.1820">
    <property type="entry name" value="alpha/beta hydrolase"/>
    <property type="match status" value="1"/>
</dbReference>
<gene>
    <name evidence="2" type="ORF">ACFOY7_02655</name>
</gene>
<dbReference type="PANTHER" id="PTHR43798">
    <property type="entry name" value="MONOACYLGLYCEROL LIPASE"/>
    <property type="match status" value="1"/>
</dbReference>
<reference evidence="3" key="1">
    <citation type="journal article" date="2019" name="Int. J. Syst. Evol. Microbiol.">
        <title>The Global Catalogue of Microorganisms (GCM) 10K type strain sequencing project: providing services to taxonomists for standard genome sequencing and annotation.</title>
        <authorList>
            <consortium name="The Broad Institute Genomics Platform"/>
            <consortium name="The Broad Institute Genome Sequencing Center for Infectious Disease"/>
            <person name="Wu L."/>
            <person name="Ma J."/>
        </authorList>
    </citation>
    <scope>NUCLEOTIDE SEQUENCE [LARGE SCALE GENOMIC DNA]</scope>
    <source>
        <strain evidence="3">CCUG 37865</strain>
    </source>
</reference>
<feature type="domain" description="AB hydrolase-1" evidence="1">
    <location>
        <begin position="23"/>
        <end position="254"/>
    </location>
</feature>
<dbReference type="InterPro" id="IPR029058">
    <property type="entry name" value="AB_hydrolase_fold"/>
</dbReference>
<name>A0ABV8WQ61_9BACI</name>
<dbReference type="InterPro" id="IPR000639">
    <property type="entry name" value="Epox_hydrolase-like"/>
</dbReference>
<organism evidence="2 3">
    <name type="scientific">Gracilibacillus xinjiangensis</name>
    <dbReference type="NCBI Taxonomy" id="1193282"/>
    <lineage>
        <taxon>Bacteria</taxon>
        <taxon>Bacillati</taxon>
        <taxon>Bacillota</taxon>
        <taxon>Bacilli</taxon>
        <taxon>Bacillales</taxon>
        <taxon>Bacillaceae</taxon>
        <taxon>Gracilibacillus</taxon>
    </lineage>
</organism>
<dbReference type="RefSeq" id="WP_390249150.1">
    <property type="nucleotide sequence ID" value="NZ_JBHSDT010000002.1"/>
</dbReference>
<keyword evidence="3" id="KW-1185">Reference proteome</keyword>
<dbReference type="InterPro" id="IPR050266">
    <property type="entry name" value="AB_hydrolase_sf"/>
</dbReference>
<dbReference type="GO" id="GO:0016787">
    <property type="term" value="F:hydrolase activity"/>
    <property type="evidence" value="ECO:0007669"/>
    <property type="project" value="UniProtKB-KW"/>
</dbReference>